<organism evidence="13 14">
    <name type="scientific">Adhaeribacter aerolatus</name>
    <dbReference type="NCBI Taxonomy" id="670289"/>
    <lineage>
        <taxon>Bacteria</taxon>
        <taxon>Pseudomonadati</taxon>
        <taxon>Bacteroidota</taxon>
        <taxon>Cytophagia</taxon>
        <taxon>Cytophagales</taxon>
        <taxon>Hymenobacteraceae</taxon>
        <taxon>Adhaeribacter</taxon>
    </lineage>
</organism>
<dbReference type="PROSITE" id="PS00379">
    <property type="entry name" value="CDP_ALCOHOL_P_TRANSF"/>
    <property type="match status" value="1"/>
</dbReference>
<dbReference type="EMBL" id="BJYS01000008">
    <property type="protein sequence ID" value="GEO03826.1"/>
    <property type="molecule type" value="Genomic_DNA"/>
</dbReference>
<sequence>MKKHIPNFITCLNLFTGCVALYIAFQGNLVFAAYLVGIAAVFDFLDGLIARLLHAYSEIGKQLDSLADMVSFGVLPGIIMFQLMRKSAMANPNTSLYEAELFPFLAFIMIIFSALRLAKFNIDTRQTTLFIGLPTPANTLFVASLPLILASDQFNLGQYFMNQYVLLGLTLFLSYLLVAEIPLFALKFKNLAWKDNATRFIFLLIAIPLLFLLKFAAVPVIIVLYVLLSFFAQPKQNI</sequence>
<accession>A0A512AVT8</accession>
<proteinExistence type="inferred from homology"/>
<dbReference type="GO" id="GO:0016020">
    <property type="term" value="C:membrane"/>
    <property type="evidence" value="ECO:0007669"/>
    <property type="project" value="UniProtKB-SubCell"/>
</dbReference>
<keyword evidence="5 12" id="KW-0812">Transmembrane</keyword>
<evidence type="ECO:0000256" key="8">
    <source>
        <dbReference type="ARBA" id="ARBA00023136"/>
    </source>
</evidence>
<evidence type="ECO:0000256" key="10">
    <source>
        <dbReference type="ARBA" id="ARBA00023264"/>
    </source>
</evidence>
<evidence type="ECO:0000256" key="12">
    <source>
        <dbReference type="SAM" id="Phobius"/>
    </source>
</evidence>
<dbReference type="PANTHER" id="PTHR14269">
    <property type="entry name" value="CDP-DIACYLGLYCEROL--GLYCEROL-3-PHOSPHATE 3-PHOSPHATIDYLTRANSFERASE-RELATED"/>
    <property type="match status" value="1"/>
</dbReference>
<feature type="transmembrane region" description="Helical" evidence="12">
    <location>
        <begin position="164"/>
        <end position="188"/>
    </location>
</feature>
<reference evidence="13 14" key="1">
    <citation type="submission" date="2019-07" db="EMBL/GenBank/DDBJ databases">
        <title>Whole genome shotgun sequence of Adhaeribacter aerolatus NBRC 106133.</title>
        <authorList>
            <person name="Hosoyama A."/>
            <person name="Uohara A."/>
            <person name="Ohji S."/>
            <person name="Ichikawa N."/>
        </authorList>
    </citation>
    <scope>NUCLEOTIDE SEQUENCE [LARGE SCALE GENOMIC DNA]</scope>
    <source>
        <strain evidence="13 14">NBRC 106133</strain>
    </source>
</reference>
<feature type="transmembrane region" description="Helical" evidence="12">
    <location>
        <begin position="129"/>
        <end position="149"/>
    </location>
</feature>
<dbReference type="GO" id="GO:0008654">
    <property type="term" value="P:phospholipid biosynthetic process"/>
    <property type="evidence" value="ECO:0007669"/>
    <property type="project" value="UniProtKB-KW"/>
</dbReference>
<evidence type="ECO:0000313" key="14">
    <source>
        <dbReference type="Proteomes" id="UP000321532"/>
    </source>
</evidence>
<dbReference type="PANTHER" id="PTHR14269:SF61">
    <property type="entry name" value="CDP-DIACYLGLYCEROL--SERINE O-PHOSPHATIDYLTRANSFERASE"/>
    <property type="match status" value="1"/>
</dbReference>
<dbReference type="InterPro" id="IPR050324">
    <property type="entry name" value="CDP-alcohol_PTase-I"/>
</dbReference>
<evidence type="ECO:0000256" key="5">
    <source>
        <dbReference type="ARBA" id="ARBA00022692"/>
    </source>
</evidence>
<keyword evidence="4 11" id="KW-0808">Transferase</keyword>
<evidence type="ECO:0000256" key="7">
    <source>
        <dbReference type="ARBA" id="ARBA00023098"/>
    </source>
</evidence>
<dbReference type="Pfam" id="PF01066">
    <property type="entry name" value="CDP-OH_P_transf"/>
    <property type="match status" value="1"/>
</dbReference>
<comment type="subcellular location">
    <subcellularLocation>
        <location evidence="1">Membrane</location>
        <topology evidence="1">Multi-pass membrane protein</topology>
    </subcellularLocation>
</comment>
<dbReference type="InterPro" id="IPR048254">
    <property type="entry name" value="CDP_ALCOHOL_P_TRANSF_CS"/>
</dbReference>
<gene>
    <name evidence="13" type="ORF">AAE02nite_14900</name>
</gene>
<keyword evidence="14" id="KW-1185">Reference proteome</keyword>
<feature type="transmembrane region" description="Helical" evidence="12">
    <location>
        <begin position="31"/>
        <end position="53"/>
    </location>
</feature>
<keyword evidence="10" id="KW-1208">Phospholipid metabolism</keyword>
<comment type="similarity">
    <text evidence="2 11">Belongs to the CDP-alcohol phosphatidyltransferase class-I family.</text>
</comment>
<dbReference type="InterPro" id="IPR000462">
    <property type="entry name" value="CDP-OH_P_trans"/>
</dbReference>
<evidence type="ECO:0000313" key="13">
    <source>
        <dbReference type="EMBL" id="GEO03826.1"/>
    </source>
</evidence>
<evidence type="ECO:0000256" key="6">
    <source>
        <dbReference type="ARBA" id="ARBA00022989"/>
    </source>
</evidence>
<protein>
    <submittedName>
        <fullName evidence="13">CDP-diacylglycerol--serine O-phosphatidyltransferase</fullName>
    </submittedName>
</protein>
<feature type="transmembrane region" description="Helical" evidence="12">
    <location>
        <begin position="96"/>
        <end position="117"/>
    </location>
</feature>
<feature type="transmembrane region" description="Helical" evidence="12">
    <location>
        <begin position="7"/>
        <end position="25"/>
    </location>
</feature>
<keyword evidence="6 12" id="KW-1133">Transmembrane helix</keyword>
<feature type="transmembrane region" description="Helical" evidence="12">
    <location>
        <begin position="200"/>
        <end position="228"/>
    </location>
</feature>
<keyword evidence="9" id="KW-0594">Phospholipid biosynthesis</keyword>
<keyword evidence="7" id="KW-0443">Lipid metabolism</keyword>
<keyword evidence="8 12" id="KW-0472">Membrane</keyword>
<evidence type="ECO:0000256" key="4">
    <source>
        <dbReference type="ARBA" id="ARBA00022679"/>
    </source>
</evidence>
<dbReference type="InterPro" id="IPR043130">
    <property type="entry name" value="CDP-OH_PTrfase_TM_dom"/>
</dbReference>
<dbReference type="OrthoDB" id="9777147at2"/>
<evidence type="ECO:0000256" key="2">
    <source>
        <dbReference type="ARBA" id="ARBA00010441"/>
    </source>
</evidence>
<keyword evidence="3" id="KW-0444">Lipid biosynthesis</keyword>
<dbReference type="Proteomes" id="UP000321532">
    <property type="component" value="Unassembled WGS sequence"/>
</dbReference>
<dbReference type="AlphaFoldDB" id="A0A512AVT8"/>
<feature type="transmembrane region" description="Helical" evidence="12">
    <location>
        <begin position="65"/>
        <end position="84"/>
    </location>
</feature>
<evidence type="ECO:0000256" key="3">
    <source>
        <dbReference type="ARBA" id="ARBA00022516"/>
    </source>
</evidence>
<dbReference type="Gene3D" id="1.20.120.1760">
    <property type="match status" value="1"/>
</dbReference>
<comment type="caution">
    <text evidence="13">The sequence shown here is derived from an EMBL/GenBank/DDBJ whole genome shotgun (WGS) entry which is preliminary data.</text>
</comment>
<evidence type="ECO:0000256" key="9">
    <source>
        <dbReference type="ARBA" id="ARBA00023209"/>
    </source>
</evidence>
<dbReference type="PROSITE" id="PS51257">
    <property type="entry name" value="PROKAR_LIPOPROTEIN"/>
    <property type="match status" value="1"/>
</dbReference>
<dbReference type="GO" id="GO:0016780">
    <property type="term" value="F:phosphotransferase activity, for other substituted phosphate groups"/>
    <property type="evidence" value="ECO:0007669"/>
    <property type="project" value="InterPro"/>
</dbReference>
<dbReference type="RefSeq" id="WP_146896583.1">
    <property type="nucleotide sequence ID" value="NZ_BJYS01000008.1"/>
</dbReference>
<evidence type="ECO:0000256" key="1">
    <source>
        <dbReference type="ARBA" id="ARBA00004141"/>
    </source>
</evidence>
<name>A0A512AVT8_9BACT</name>
<evidence type="ECO:0000256" key="11">
    <source>
        <dbReference type="RuleBase" id="RU003750"/>
    </source>
</evidence>